<dbReference type="InterPro" id="IPR018060">
    <property type="entry name" value="HTH_AraC"/>
</dbReference>
<evidence type="ECO:0000256" key="1">
    <source>
        <dbReference type="ARBA" id="ARBA00023015"/>
    </source>
</evidence>
<keyword evidence="1" id="KW-0805">Transcription regulation</keyword>
<dbReference type="GO" id="GO:0043565">
    <property type="term" value="F:sequence-specific DNA binding"/>
    <property type="evidence" value="ECO:0007669"/>
    <property type="project" value="InterPro"/>
</dbReference>
<dbReference type="InterPro" id="IPR050204">
    <property type="entry name" value="AraC_XylS_family_regulators"/>
</dbReference>
<dbReference type="InterPro" id="IPR009057">
    <property type="entry name" value="Homeodomain-like_sf"/>
</dbReference>
<evidence type="ECO:0000313" key="5">
    <source>
        <dbReference type="EMBL" id="QCZ95576.1"/>
    </source>
</evidence>
<dbReference type="EMBL" id="CP039853">
    <property type="protein sequence ID" value="QCZ95576.1"/>
    <property type="molecule type" value="Genomic_DNA"/>
</dbReference>
<dbReference type="Pfam" id="PF12833">
    <property type="entry name" value="HTH_18"/>
    <property type="match status" value="1"/>
</dbReference>
<evidence type="ECO:0000313" key="6">
    <source>
        <dbReference type="Proteomes" id="UP000304912"/>
    </source>
</evidence>
<evidence type="ECO:0000256" key="2">
    <source>
        <dbReference type="ARBA" id="ARBA00023125"/>
    </source>
</evidence>
<keyword evidence="2" id="KW-0238">DNA-binding</keyword>
<evidence type="ECO:0000259" key="4">
    <source>
        <dbReference type="PROSITE" id="PS01124"/>
    </source>
</evidence>
<reference evidence="5 6" key="1">
    <citation type="submission" date="2019-04" db="EMBL/GenBank/DDBJ databases">
        <title>Salinimonas iocasae sp. nov., a halophilic bacterium isolated from the outer tube casing of tubeworms in Okinawa Trough.</title>
        <authorList>
            <person name="Zhang H."/>
            <person name="Wang H."/>
            <person name="Li C."/>
        </authorList>
    </citation>
    <scope>NUCLEOTIDE SEQUENCE [LARGE SCALE GENOMIC DNA]</scope>
    <source>
        <strain evidence="5 6">KX18D6</strain>
        <plasmid evidence="5 6">plas12</plasmid>
    </source>
</reference>
<name>A0A5B7YJV7_9ALTE</name>
<keyword evidence="6" id="KW-1185">Reference proteome</keyword>
<dbReference type="Gene3D" id="1.10.10.60">
    <property type="entry name" value="Homeodomain-like"/>
    <property type="match status" value="1"/>
</dbReference>
<gene>
    <name evidence="5" type="ORF">FBQ74_18825</name>
</gene>
<keyword evidence="5" id="KW-0614">Plasmid</keyword>
<dbReference type="Proteomes" id="UP000304912">
    <property type="component" value="Plasmid plas12"/>
</dbReference>
<protein>
    <submittedName>
        <fullName evidence="5">Helix-turn-helix transcriptional regulator</fullName>
    </submittedName>
</protein>
<dbReference type="OrthoDB" id="6592899at2"/>
<organism evidence="5 6">
    <name type="scientific">Salinimonas iocasae</name>
    <dbReference type="NCBI Taxonomy" id="2572577"/>
    <lineage>
        <taxon>Bacteria</taxon>
        <taxon>Pseudomonadati</taxon>
        <taxon>Pseudomonadota</taxon>
        <taxon>Gammaproteobacteria</taxon>
        <taxon>Alteromonadales</taxon>
        <taxon>Alteromonadaceae</taxon>
        <taxon>Alteromonas/Salinimonas group</taxon>
        <taxon>Salinimonas</taxon>
    </lineage>
</organism>
<dbReference type="PANTHER" id="PTHR46796">
    <property type="entry name" value="HTH-TYPE TRANSCRIPTIONAL ACTIVATOR RHAS-RELATED"/>
    <property type="match status" value="1"/>
</dbReference>
<keyword evidence="3" id="KW-0804">Transcription</keyword>
<dbReference type="PROSITE" id="PS01124">
    <property type="entry name" value="HTH_ARAC_FAMILY_2"/>
    <property type="match status" value="1"/>
</dbReference>
<dbReference type="KEGG" id="salk:FBQ74_18825"/>
<sequence>MHIHLWPYKAIYIGISPDNDVHAHHAVQICIGLDKDISVQDFKAQSIHTGQCIVIFEDVPHKVLAQDNQIVVIYLEPEDRQNQQFLKALRQARSDGINTLPLTSKELGSISQHLFTDVDIDKVWKTVNKAVGLVYSPALSSRPEDKRVRAVIDIIASQRGCAIDMAFLSSKVFLSPSRLTHLFKQEVGIPISRFIVWWRVRAAIEQLSKSATLTEAAHASGFSDLPHMSKTFKQLFGFAPSSLFKPHTIKIHSN</sequence>
<evidence type="ECO:0000256" key="3">
    <source>
        <dbReference type="ARBA" id="ARBA00023163"/>
    </source>
</evidence>
<dbReference type="SMART" id="SM00342">
    <property type="entry name" value="HTH_ARAC"/>
    <property type="match status" value="1"/>
</dbReference>
<dbReference type="GO" id="GO:0003700">
    <property type="term" value="F:DNA-binding transcription factor activity"/>
    <property type="evidence" value="ECO:0007669"/>
    <property type="project" value="InterPro"/>
</dbReference>
<proteinExistence type="predicted"/>
<accession>A0A5B7YJV7</accession>
<dbReference type="SUPFAM" id="SSF46689">
    <property type="entry name" value="Homeodomain-like"/>
    <property type="match status" value="1"/>
</dbReference>
<dbReference type="RefSeq" id="WP_139758262.1">
    <property type="nucleotide sequence ID" value="NZ_CP039853.1"/>
</dbReference>
<geneLocation type="plasmid" evidence="5 6">
    <name>plas12</name>
</geneLocation>
<feature type="domain" description="HTH araC/xylS-type" evidence="4">
    <location>
        <begin position="146"/>
        <end position="246"/>
    </location>
</feature>
<dbReference type="AlphaFoldDB" id="A0A5B7YJV7"/>